<name>A0A7D9ILE5_PARCT</name>
<accession>A0A7D9ILE5</accession>
<evidence type="ECO:0000259" key="2">
    <source>
        <dbReference type="Pfam" id="PF15295"/>
    </source>
</evidence>
<reference evidence="3" key="1">
    <citation type="submission" date="2020-04" db="EMBL/GenBank/DDBJ databases">
        <authorList>
            <person name="Alioto T."/>
            <person name="Alioto T."/>
            <person name="Gomez Garrido J."/>
        </authorList>
    </citation>
    <scope>NUCLEOTIDE SEQUENCE</scope>
    <source>
        <strain evidence="3">A484AB</strain>
    </source>
</reference>
<feature type="coiled-coil region" evidence="1">
    <location>
        <begin position="93"/>
        <end position="126"/>
    </location>
</feature>
<protein>
    <recommendedName>
        <fullName evidence="2">Coiled-coil domain-containing protein</fullName>
    </recommendedName>
</protein>
<comment type="caution">
    <text evidence="3">The sequence shown here is derived from an EMBL/GenBank/DDBJ whole genome shotgun (WGS) entry which is preliminary data.</text>
</comment>
<evidence type="ECO:0000313" key="3">
    <source>
        <dbReference type="EMBL" id="CAB4009634.1"/>
    </source>
</evidence>
<gene>
    <name evidence="3" type="ORF">PACLA_8A081382</name>
</gene>
<feature type="domain" description="Coiled-coil" evidence="2">
    <location>
        <begin position="19"/>
        <end position="120"/>
    </location>
</feature>
<evidence type="ECO:0000256" key="1">
    <source>
        <dbReference type="SAM" id="Coils"/>
    </source>
</evidence>
<sequence length="130" mass="15154">MATRSRVEVEELSQTRGQDEIEKGKVGEALQKFQVHEDTAIAYKMQSAEYKNHVSRNKEQRKSVRAGVRTAKETYLDEVRNAGILPDNSVAEIEQKQWLAEELHKRIEEQEQLARTEQEIQRLKDEVITF</sequence>
<dbReference type="InterPro" id="IPR029311">
    <property type="entry name" value="CCDC50_N"/>
</dbReference>
<dbReference type="Proteomes" id="UP001152795">
    <property type="component" value="Unassembled WGS sequence"/>
</dbReference>
<dbReference type="OrthoDB" id="9994767at2759"/>
<evidence type="ECO:0000313" key="4">
    <source>
        <dbReference type="Proteomes" id="UP001152795"/>
    </source>
</evidence>
<dbReference type="AlphaFoldDB" id="A0A7D9ILE5"/>
<organism evidence="3 4">
    <name type="scientific">Paramuricea clavata</name>
    <name type="common">Red gorgonian</name>
    <name type="synonym">Violescent sea-whip</name>
    <dbReference type="NCBI Taxonomy" id="317549"/>
    <lineage>
        <taxon>Eukaryota</taxon>
        <taxon>Metazoa</taxon>
        <taxon>Cnidaria</taxon>
        <taxon>Anthozoa</taxon>
        <taxon>Octocorallia</taxon>
        <taxon>Malacalcyonacea</taxon>
        <taxon>Plexauridae</taxon>
        <taxon>Paramuricea</taxon>
    </lineage>
</organism>
<dbReference type="EMBL" id="CACRXK020006520">
    <property type="protein sequence ID" value="CAB4009634.1"/>
    <property type="molecule type" value="Genomic_DNA"/>
</dbReference>
<keyword evidence="4" id="KW-1185">Reference proteome</keyword>
<proteinExistence type="predicted"/>
<keyword evidence="1" id="KW-0175">Coiled coil</keyword>
<dbReference type="Pfam" id="PF15295">
    <property type="entry name" value="CCDC50_N"/>
    <property type="match status" value="1"/>
</dbReference>